<dbReference type="InterPro" id="IPR036779">
    <property type="entry name" value="LysM_dom_sf"/>
</dbReference>
<evidence type="ECO:0000259" key="4">
    <source>
        <dbReference type="PROSITE" id="PS51782"/>
    </source>
</evidence>
<dbReference type="PROSITE" id="PS51782">
    <property type="entry name" value="LYSM"/>
    <property type="match status" value="1"/>
</dbReference>
<feature type="compositionally biased region" description="Pro residues" evidence="2">
    <location>
        <begin position="85"/>
        <end position="106"/>
    </location>
</feature>
<feature type="domain" description="LysM" evidence="4">
    <location>
        <begin position="31"/>
        <end position="75"/>
    </location>
</feature>
<reference evidence="6" key="1">
    <citation type="journal article" date="2019" name="Int. J. Syst. Evol. Microbiol.">
        <title>The Global Catalogue of Microorganisms (GCM) 10K type strain sequencing project: providing services to taxonomists for standard genome sequencing and annotation.</title>
        <authorList>
            <consortium name="The Broad Institute Genomics Platform"/>
            <consortium name="The Broad Institute Genome Sequencing Center for Infectious Disease"/>
            <person name="Wu L."/>
            <person name="Ma J."/>
        </authorList>
    </citation>
    <scope>NUCLEOTIDE SEQUENCE [LARGE SCALE GENOMIC DNA]</scope>
    <source>
        <strain evidence="6">NBRC 104970</strain>
    </source>
</reference>
<comment type="similarity">
    <text evidence="1">Belongs to the E.coli NlpD/Haemophilus LppB family.</text>
</comment>
<evidence type="ECO:0000256" key="1">
    <source>
        <dbReference type="ARBA" id="ARBA00038420"/>
    </source>
</evidence>
<evidence type="ECO:0000313" key="5">
    <source>
        <dbReference type="EMBL" id="GLS03908.1"/>
    </source>
</evidence>
<gene>
    <name evidence="5" type="ORF">GCM10007860_10530</name>
</gene>
<proteinExistence type="inferred from homology"/>
<sequence>MRCRRSLLCLTFIALLTACGSTPDAPAAGQGYYRVKPGDTLYRIARNHGRSVAELSRWNNLKDPTAINAGQLLRVTPPGSATPTRPSPTPSRPAPSPRPTPTPAPRAPAIKLVQPAQGKVADRFDGNRNKGINYAGTRGSAVVAAAAGKVVYVGEGIRSYGRLVIVKHNEDYLTAYAHNESLLVREGEAVKQGQRIATMGDSGADRVMLHFELRYKGNAIDPAPFLP</sequence>
<keyword evidence="6" id="KW-1185">Reference proteome</keyword>
<name>A0ABQ6BPL9_9NEIS</name>
<dbReference type="CDD" id="cd12797">
    <property type="entry name" value="M23_peptidase"/>
    <property type="match status" value="1"/>
</dbReference>
<feature type="signal peptide" evidence="3">
    <location>
        <begin position="1"/>
        <end position="27"/>
    </location>
</feature>
<evidence type="ECO:0000313" key="6">
    <source>
        <dbReference type="Proteomes" id="UP001156836"/>
    </source>
</evidence>
<feature type="chain" id="PRO_5045438095" evidence="3">
    <location>
        <begin position="28"/>
        <end position="227"/>
    </location>
</feature>
<dbReference type="Pfam" id="PF01551">
    <property type="entry name" value="Peptidase_M23"/>
    <property type="match status" value="1"/>
</dbReference>
<dbReference type="Gene3D" id="2.70.70.10">
    <property type="entry name" value="Glucose Permease (Domain IIA)"/>
    <property type="match status" value="1"/>
</dbReference>
<dbReference type="InterPro" id="IPR018392">
    <property type="entry name" value="LysM"/>
</dbReference>
<evidence type="ECO:0000256" key="3">
    <source>
        <dbReference type="SAM" id="SignalP"/>
    </source>
</evidence>
<accession>A0ABQ6BPL9</accession>
<organism evidence="5 6">
    <name type="scientific">Chitiniphilus shinanonensis</name>
    <dbReference type="NCBI Taxonomy" id="553088"/>
    <lineage>
        <taxon>Bacteria</taxon>
        <taxon>Pseudomonadati</taxon>
        <taxon>Pseudomonadota</taxon>
        <taxon>Betaproteobacteria</taxon>
        <taxon>Neisseriales</taxon>
        <taxon>Chitinibacteraceae</taxon>
        <taxon>Chitiniphilus</taxon>
    </lineage>
</organism>
<dbReference type="RefSeq" id="WP_018749018.1">
    <property type="nucleotide sequence ID" value="NZ_BSOZ01000010.1"/>
</dbReference>
<dbReference type="PROSITE" id="PS51257">
    <property type="entry name" value="PROKAR_LIPOPROTEIN"/>
    <property type="match status" value="1"/>
</dbReference>
<dbReference type="SUPFAM" id="SSF51261">
    <property type="entry name" value="Duplicated hybrid motif"/>
    <property type="match status" value="1"/>
</dbReference>
<comment type="caution">
    <text evidence="5">The sequence shown here is derived from an EMBL/GenBank/DDBJ whole genome shotgun (WGS) entry which is preliminary data.</text>
</comment>
<dbReference type="SMART" id="SM00257">
    <property type="entry name" value="LysM"/>
    <property type="match status" value="1"/>
</dbReference>
<dbReference type="Proteomes" id="UP001156836">
    <property type="component" value="Unassembled WGS sequence"/>
</dbReference>
<dbReference type="InterPro" id="IPR050570">
    <property type="entry name" value="Cell_wall_metabolism_enzyme"/>
</dbReference>
<evidence type="ECO:0000256" key="2">
    <source>
        <dbReference type="SAM" id="MobiDB-lite"/>
    </source>
</evidence>
<protein>
    <submittedName>
        <fullName evidence="5">Peptidoglycan-binding protein LysM</fullName>
    </submittedName>
</protein>
<dbReference type="PANTHER" id="PTHR21666:SF263">
    <property type="entry name" value="MUREIN HYDROLASE ACTIVATOR NLPD"/>
    <property type="match status" value="1"/>
</dbReference>
<feature type="region of interest" description="Disordered" evidence="2">
    <location>
        <begin position="67"/>
        <end position="109"/>
    </location>
</feature>
<keyword evidence="3" id="KW-0732">Signal</keyword>
<dbReference type="Pfam" id="PF01476">
    <property type="entry name" value="LysM"/>
    <property type="match status" value="1"/>
</dbReference>
<dbReference type="CDD" id="cd00118">
    <property type="entry name" value="LysM"/>
    <property type="match status" value="1"/>
</dbReference>
<dbReference type="InterPro" id="IPR016047">
    <property type="entry name" value="M23ase_b-sheet_dom"/>
</dbReference>
<dbReference type="InterPro" id="IPR011055">
    <property type="entry name" value="Dup_hybrid_motif"/>
</dbReference>
<dbReference type="Gene3D" id="3.10.350.10">
    <property type="entry name" value="LysM domain"/>
    <property type="match status" value="1"/>
</dbReference>
<dbReference type="PANTHER" id="PTHR21666">
    <property type="entry name" value="PEPTIDASE-RELATED"/>
    <property type="match status" value="1"/>
</dbReference>
<dbReference type="EMBL" id="BSOZ01000010">
    <property type="protein sequence ID" value="GLS03908.1"/>
    <property type="molecule type" value="Genomic_DNA"/>
</dbReference>